<reference evidence="9" key="1">
    <citation type="submission" date="2015-10" db="EMBL/GenBank/DDBJ databases">
        <authorList>
            <person name="Regsiter A."/>
            <person name="william w."/>
        </authorList>
    </citation>
    <scope>NUCLEOTIDE SEQUENCE</scope>
    <source>
        <strain evidence="9">Montdore</strain>
    </source>
</reference>
<dbReference type="InterPro" id="IPR034804">
    <property type="entry name" value="SQR/QFR_C/D"/>
</dbReference>
<dbReference type="InterPro" id="IPR014314">
    <property type="entry name" value="Succ_DH_cytb556"/>
</dbReference>
<evidence type="ECO:0000256" key="2">
    <source>
        <dbReference type="ARBA" id="ARBA00022617"/>
    </source>
</evidence>
<dbReference type="Proteomes" id="UP001412239">
    <property type="component" value="Unassembled WGS sequence"/>
</dbReference>
<gene>
    <name evidence="9" type="ORF">GSTUAT00006791001</name>
</gene>
<sequence length="194" mass="21167">MFRFSTRRTSRTPAQCAERKRKKTDWIECNDSHSIGAAKAVLHSKELSCGEPIPNVSPDDACAILVAQRKQRPISPHLSIYQPQLTWYGSAANRITGSVLSVGAYGFFAAYAVAPAFGWHFDSATIAAAFSGLPAAAKFGIKLAVALPFSYHSWNGIRHLLWDTGKALDIKDVYRTGYTVLGLTTISAIYLAMV</sequence>
<accession>A0A292PRI6</accession>
<evidence type="ECO:0000256" key="4">
    <source>
        <dbReference type="ARBA" id="ARBA00022723"/>
    </source>
</evidence>
<proteinExistence type="predicted"/>
<evidence type="ECO:0000256" key="7">
    <source>
        <dbReference type="ARBA" id="ARBA00023136"/>
    </source>
</evidence>
<evidence type="ECO:0000313" key="10">
    <source>
        <dbReference type="Proteomes" id="UP001412239"/>
    </source>
</evidence>
<dbReference type="Pfam" id="PF01127">
    <property type="entry name" value="Sdh_cyt"/>
    <property type="match status" value="1"/>
</dbReference>
<keyword evidence="5 8" id="KW-1133">Transmembrane helix</keyword>
<dbReference type="InterPro" id="IPR000701">
    <property type="entry name" value="SuccDH_FuR_B_TM-su"/>
</dbReference>
<dbReference type="GO" id="GO:0006099">
    <property type="term" value="P:tricarboxylic acid cycle"/>
    <property type="evidence" value="ECO:0007669"/>
    <property type="project" value="InterPro"/>
</dbReference>
<dbReference type="PANTHER" id="PTHR10978">
    <property type="entry name" value="SUCCINATE DEHYDROGENASE CYTOCHROME B560 SUBUNIT"/>
    <property type="match status" value="1"/>
</dbReference>
<evidence type="ECO:0000256" key="3">
    <source>
        <dbReference type="ARBA" id="ARBA00022692"/>
    </source>
</evidence>
<keyword evidence="3 8" id="KW-0812">Transmembrane</keyword>
<keyword evidence="4" id="KW-0479">Metal-binding</keyword>
<evidence type="ECO:0000256" key="1">
    <source>
        <dbReference type="ARBA" id="ARBA00004141"/>
    </source>
</evidence>
<dbReference type="Gene3D" id="1.20.1300.10">
    <property type="entry name" value="Fumarate reductase/succinate dehydrogenase, transmembrane subunit"/>
    <property type="match status" value="1"/>
</dbReference>
<keyword evidence="6" id="KW-0408">Iron</keyword>
<dbReference type="InterPro" id="IPR018495">
    <property type="entry name" value="Succ_DH_cyt_bsu_CS"/>
</dbReference>
<evidence type="ECO:0000256" key="6">
    <source>
        <dbReference type="ARBA" id="ARBA00023004"/>
    </source>
</evidence>
<dbReference type="AlphaFoldDB" id="A0A292PRI6"/>
<dbReference type="GO" id="GO:0006121">
    <property type="term" value="P:mitochondrial electron transport, succinate to ubiquinone"/>
    <property type="evidence" value="ECO:0007669"/>
    <property type="project" value="TreeGrafter"/>
</dbReference>
<dbReference type="PROSITE" id="PS01001">
    <property type="entry name" value="SDH_CYT_2"/>
    <property type="match status" value="1"/>
</dbReference>
<evidence type="ECO:0008006" key="11">
    <source>
        <dbReference type="Google" id="ProtNLM"/>
    </source>
</evidence>
<dbReference type="PANTHER" id="PTHR10978:SF5">
    <property type="entry name" value="SUCCINATE DEHYDROGENASE CYTOCHROME B560 SUBUNIT, MITOCHONDRIAL"/>
    <property type="match status" value="1"/>
</dbReference>
<evidence type="ECO:0000256" key="5">
    <source>
        <dbReference type="ARBA" id="ARBA00022989"/>
    </source>
</evidence>
<dbReference type="NCBIfam" id="TIGR02970">
    <property type="entry name" value="succ_dehyd_cytB"/>
    <property type="match status" value="1"/>
</dbReference>
<keyword evidence="7 8" id="KW-0472">Membrane</keyword>
<keyword evidence="10" id="KW-1185">Reference proteome</keyword>
<dbReference type="GO" id="GO:0046872">
    <property type="term" value="F:metal ion binding"/>
    <property type="evidence" value="ECO:0007669"/>
    <property type="project" value="UniProtKB-KW"/>
</dbReference>
<dbReference type="EMBL" id="LN891098">
    <property type="protein sequence ID" value="CUS09077.1"/>
    <property type="molecule type" value="Genomic_DNA"/>
</dbReference>
<protein>
    <recommendedName>
        <fullName evidence="11">Succinate dehydrogenase cytochrome b560 subunit</fullName>
    </recommendedName>
</protein>
<organism evidence="9 10">
    <name type="scientific">Tuber aestivum</name>
    <name type="common">summer truffle</name>
    <dbReference type="NCBI Taxonomy" id="59557"/>
    <lineage>
        <taxon>Eukaryota</taxon>
        <taxon>Fungi</taxon>
        <taxon>Dikarya</taxon>
        <taxon>Ascomycota</taxon>
        <taxon>Pezizomycotina</taxon>
        <taxon>Pezizomycetes</taxon>
        <taxon>Pezizales</taxon>
        <taxon>Tuberaceae</taxon>
        <taxon>Tuber</taxon>
    </lineage>
</organism>
<dbReference type="GO" id="GO:0009055">
    <property type="term" value="F:electron transfer activity"/>
    <property type="evidence" value="ECO:0007669"/>
    <property type="project" value="InterPro"/>
</dbReference>
<dbReference type="GO" id="GO:0005739">
    <property type="term" value="C:mitochondrion"/>
    <property type="evidence" value="ECO:0007669"/>
    <property type="project" value="GOC"/>
</dbReference>
<comment type="subcellular location">
    <subcellularLocation>
        <location evidence="1">Membrane</location>
        <topology evidence="1">Multi-pass membrane protein</topology>
    </subcellularLocation>
</comment>
<feature type="transmembrane region" description="Helical" evidence="8">
    <location>
        <begin position="176"/>
        <end position="193"/>
    </location>
</feature>
<dbReference type="CDD" id="cd03499">
    <property type="entry name" value="SQR_TypeC_SdhC"/>
    <property type="match status" value="1"/>
</dbReference>
<dbReference type="GO" id="GO:0016020">
    <property type="term" value="C:membrane"/>
    <property type="evidence" value="ECO:0007669"/>
    <property type="project" value="UniProtKB-SubCell"/>
</dbReference>
<evidence type="ECO:0000256" key="8">
    <source>
        <dbReference type="SAM" id="Phobius"/>
    </source>
</evidence>
<dbReference type="SUPFAM" id="SSF81343">
    <property type="entry name" value="Fumarate reductase respiratory complex transmembrane subunits"/>
    <property type="match status" value="1"/>
</dbReference>
<evidence type="ECO:0000313" key="9">
    <source>
        <dbReference type="EMBL" id="CUS09077.1"/>
    </source>
</evidence>
<keyword evidence="2" id="KW-0349">Heme</keyword>
<name>A0A292PRI6_9PEZI</name>